<dbReference type="PANTHER" id="PTHR48081:SF13">
    <property type="entry name" value="ALPHA_BETA HYDROLASE"/>
    <property type="match status" value="1"/>
</dbReference>
<evidence type="ECO:0000313" key="4">
    <source>
        <dbReference type="Proteomes" id="UP000367750"/>
    </source>
</evidence>
<protein>
    <submittedName>
        <fullName evidence="3">Alpha/beta hydrolase</fullName>
    </submittedName>
</protein>
<dbReference type="Proteomes" id="UP000367750">
    <property type="component" value="Unassembled WGS sequence"/>
</dbReference>
<dbReference type="SUPFAM" id="SSF53474">
    <property type="entry name" value="alpha/beta-Hydrolases"/>
    <property type="match status" value="1"/>
</dbReference>
<dbReference type="AlphaFoldDB" id="A0A5J5GDH1"/>
<name>A0A5J5GDH1_9BACL</name>
<proteinExistence type="predicted"/>
<accession>A0A5J5GDH1</accession>
<comment type="caution">
    <text evidence="3">The sequence shown here is derived from an EMBL/GenBank/DDBJ whole genome shotgun (WGS) entry which is preliminary data.</text>
</comment>
<keyword evidence="4" id="KW-1185">Reference proteome</keyword>
<dbReference type="EMBL" id="VYKK01000007">
    <property type="protein sequence ID" value="KAA9005863.1"/>
    <property type="molecule type" value="Genomic_DNA"/>
</dbReference>
<dbReference type="PANTHER" id="PTHR48081">
    <property type="entry name" value="AB HYDROLASE SUPERFAMILY PROTEIN C4A8.06C"/>
    <property type="match status" value="1"/>
</dbReference>
<dbReference type="OrthoDB" id="179999at2"/>
<dbReference type="Pfam" id="PF20434">
    <property type="entry name" value="BD-FAE"/>
    <property type="match status" value="1"/>
</dbReference>
<dbReference type="RefSeq" id="WP_150457564.1">
    <property type="nucleotide sequence ID" value="NZ_VYKK01000007.1"/>
</dbReference>
<dbReference type="InterPro" id="IPR029058">
    <property type="entry name" value="AB_hydrolase_fold"/>
</dbReference>
<gene>
    <name evidence="3" type="ORF">F4V43_07240</name>
</gene>
<reference evidence="3 4" key="1">
    <citation type="submission" date="2019-09" db="EMBL/GenBank/DDBJ databases">
        <title>Bacillus ochoae sp. nov., Paenibacillus whitsoniae sp. nov., Paenibacillus spiritus sp. nov. Isolated from the Mars Exploration Rover during spacecraft assembly.</title>
        <authorList>
            <person name="Seuylemezian A."/>
            <person name="Vaishampayan P."/>
        </authorList>
    </citation>
    <scope>NUCLEOTIDE SEQUENCE [LARGE SCALE GENOMIC DNA]</scope>
    <source>
        <strain evidence="3 4">MER_111</strain>
    </source>
</reference>
<evidence type="ECO:0000259" key="2">
    <source>
        <dbReference type="Pfam" id="PF20434"/>
    </source>
</evidence>
<dbReference type="Gene3D" id="3.40.50.1820">
    <property type="entry name" value="alpha/beta hydrolase"/>
    <property type="match status" value="1"/>
</dbReference>
<keyword evidence="1 3" id="KW-0378">Hydrolase</keyword>
<evidence type="ECO:0000313" key="3">
    <source>
        <dbReference type="EMBL" id="KAA9005863.1"/>
    </source>
</evidence>
<dbReference type="InterPro" id="IPR050300">
    <property type="entry name" value="GDXG_lipolytic_enzyme"/>
</dbReference>
<organism evidence="3 4">
    <name type="scientific">Paenibacillus spiritus</name>
    <dbReference type="NCBI Taxonomy" id="2496557"/>
    <lineage>
        <taxon>Bacteria</taxon>
        <taxon>Bacillati</taxon>
        <taxon>Bacillota</taxon>
        <taxon>Bacilli</taxon>
        <taxon>Bacillales</taxon>
        <taxon>Paenibacillaceae</taxon>
        <taxon>Paenibacillus</taxon>
    </lineage>
</organism>
<feature type="domain" description="BD-FAE-like" evidence="2">
    <location>
        <begin position="53"/>
        <end position="257"/>
    </location>
</feature>
<sequence length="310" mass="34472">MDQQAAYRAAREMPEGAQILYAEFAEKGSDYPCTYEPDVVYADYEGLKRSVQIIAPVRNGYTFPLVVFVQGSAWRPQNVYAALPNLSRIAAKGYVMASVEIRDTDVARYPAALEDIKCAIRFMRSHAEKYGIDPRRVAVWGDSSGGHLSLMTAFTPGEHANGLYPDQSDDVCAVVDYYGVTDILTLGQYNDILDHNAADAPEGLLLGGPVQERQELARQASPLHQNLDRPLPPCLIVHGDRDSVVHVSQSIELYKALKEHGQQVWFYKVAGAEHGPGVWSPQVLDVTERFLAAFLHAPVMERTPFQHEQE</sequence>
<evidence type="ECO:0000256" key="1">
    <source>
        <dbReference type="ARBA" id="ARBA00022801"/>
    </source>
</evidence>
<dbReference type="InterPro" id="IPR049492">
    <property type="entry name" value="BD-FAE-like_dom"/>
</dbReference>
<dbReference type="GO" id="GO:0016787">
    <property type="term" value="F:hydrolase activity"/>
    <property type="evidence" value="ECO:0007669"/>
    <property type="project" value="UniProtKB-KW"/>
</dbReference>